<feature type="transmembrane region" description="Helical" evidence="2">
    <location>
        <begin position="130"/>
        <end position="150"/>
    </location>
</feature>
<evidence type="ECO:0000256" key="1">
    <source>
        <dbReference type="SAM" id="MobiDB-lite"/>
    </source>
</evidence>
<name>A0A7L5AIM6_9MICO</name>
<protein>
    <recommendedName>
        <fullName evidence="5">DUF3043 domain-containing protein</fullName>
    </recommendedName>
</protein>
<evidence type="ECO:0000256" key="2">
    <source>
        <dbReference type="SAM" id="Phobius"/>
    </source>
</evidence>
<dbReference type="EMBL" id="CP017146">
    <property type="protein sequence ID" value="QHO70177.1"/>
    <property type="molecule type" value="Genomic_DNA"/>
</dbReference>
<keyword evidence="2" id="KW-1133">Transmembrane helix</keyword>
<keyword evidence="2" id="KW-0812">Transmembrane</keyword>
<feature type="region of interest" description="Disordered" evidence="1">
    <location>
        <begin position="1"/>
        <end position="69"/>
    </location>
</feature>
<evidence type="ECO:0008006" key="5">
    <source>
        <dbReference type="Google" id="ProtNLM"/>
    </source>
</evidence>
<dbReference type="OrthoDB" id="5194448at2"/>
<dbReference type="InterPro" id="IPR021403">
    <property type="entry name" value="DUF3043"/>
</dbReference>
<gene>
    <name evidence="3" type="ORF">BHD05_11515</name>
</gene>
<keyword evidence="2" id="KW-0472">Membrane</keyword>
<dbReference type="RefSeq" id="WP_161886569.1">
    <property type="nucleotide sequence ID" value="NZ_CP017146.1"/>
</dbReference>
<proteinExistence type="predicted"/>
<feature type="compositionally biased region" description="Basic and acidic residues" evidence="1">
    <location>
        <begin position="50"/>
        <end position="69"/>
    </location>
</feature>
<dbReference type="Proteomes" id="UP000464507">
    <property type="component" value="Chromosome"/>
</dbReference>
<organism evidence="3 4">
    <name type="scientific">Marisediminicola antarctica</name>
    <dbReference type="NCBI Taxonomy" id="674079"/>
    <lineage>
        <taxon>Bacteria</taxon>
        <taxon>Bacillati</taxon>
        <taxon>Actinomycetota</taxon>
        <taxon>Actinomycetes</taxon>
        <taxon>Micrococcales</taxon>
        <taxon>Microbacteriaceae</taxon>
        <taxon>Marisediminicola</taxon>
    </lineage>
</organism>
<keyword evidence="4" id="KW-1185">Reference proteome</keyword>
<evidence type="ECO:0000313" key="4">
    <source>
        <dbReference type="Proteomes" id="UP000464507"/>
    </source>
</evidence>
<sequence length="195" mass="21586">MAQTRGDQNAPSGDNDKGVVSDGGLQAGKGHATPTRREREAANMRPLVSNDRKAANKEARAKMAQSREKARIGLANGDERFLPQRDRGAQRRFVRDYVDARFSAGEALIPLMFIVILTTFVPALGTYSYLALWAFFLIAVIDSVILGSLVKKKLAAKFGEASVQGGTRWYAAMRALQLRPMRLPKPQVKRWAWPS</sequence>
<dbReference type="AlphaFoldDB" id="A0A7L5AIM6"/>
<dbReference type="Pfam" id="PF11241">
    <property type="entry name" value="DUF3043"/>
    <property type="match status" value="1"/>
</dbReference>
<evidence type="ECO:0000313" key="3">
    <source>
        <dbReference type="EMBL" id="QHO70177.1"/>
    </source>
</evidence>
<reference evidence="3 4" key="1">
    <citation type="submission" date="2016-09" db="EMBL/GenBank/DDBJ databases">
        <title>Complete genome sequence of microbes from the polar regions.</title>
        <authorList>
            <person name="Liao L."/>
            <person name="Chen B."/>
        </authorList>
    </citation>
    <scope>NUCLEOTIDE SEQUENCE [LARGE SCALE GENOMIC DNA]</scope>
    <source>
        <strain evidence="3 4">ZS314</strain>
    </source>
</reference>
<dbReference type="KEGG" id="mant:BHD05_11515"/>
<feature type="compositionally biased region" description="Polar residues" evidence="1">
    <location>
        <begin position="1"/>
        <end position="12"/>
    </location>
</feature>
<feature type="transmembrane region" description="Helical" evidence="2">
    <location>
        <begin position="102"/>
        <end position="124"/>
    </location>
</feature>
<accession>A0A7L5AIM6</accession>